<dbReference type="GO" id="GO:0000493">
    <property type="term" value="P:box H/ACA snoRNP assembly"/>
    <property type="evidence" value="ECO:0007669"/>
    <property type="project" value="InterPro"/>
</dbReference>
<accession>A0A9P6W3P9</accession>
<dbReference type="PANTHER" id="PTHR12967">
    <property type="entry name" value="PROTEIN SHQ1 HOMOLOG"/>
    <property type="match status" value="1"/>
</dbReference>
<dbReference type="InterPro" id="IPR007052">
    <property type="entry name" value="CS_dom"/>
</dbReference>
<evidence type="ECO:0000259" key="2">
    <source>
        <dbReference type="PROSITE" id="PS51203"/>
    </source>
</evidence>
<dbReference type="Gene3D" id="2.60.40.790">
    <property type="match status" value="1"/>
</dbReference>
<sequence>MITPRFEITQDDSYLYVKIHITSLRFNSDSIEVNATGNVLIFHLSPYYLRLRFDHPLQEEPELEDNTDDKTITEKSMASLIPGEEAIMLKVPKLNKGEVFEDLDLHSKLLARIGDTMTPADSIPKGPLIQEIEGEPSNDNSSNKNYLENIERTGKQFDWEIEQNVQPEVTNDILGFKYGFDNNYSDLIGVSLSNGNDINELNDPEHTKENDRVKERLNKENFKFDPEYYISEYMTAKYGTEEDIEINGIKELMKFTPPLVKEFLKWYKKNSNEENPMPVEFNDKEQHQMQNNLPKKEYLIYQKCVKTNYITILSLLFSYNFEQIENEGVHNSETSWTIGKLTPQISFLDQQLKLDKLVEEKPLMEISDVSAQKDEEDNIIRLAIECGLKRSLSYPLHRNFQLSKKAWTNTYYILRGGKRLVIKALLDIHECFRFHDIYYVYNKVLLDDLCSWFISYGDEFIIRSLAIQMKRELDSVSEETINFDCISDVNLETAEPVTENLTLREMEILTETEYLSQNGNEQNVADSVL</sequence>
<dbReference type="Pfam" id="PF04925">
    <property type="entry name" value="SHQ1"/>
    <property type="match status" value="1"/>
</dbReference>
<dbReference type="PROSITE" id="PS51203">
    <property type="entry name" value="CS"/>
    <property type="match status" value="1"/>
</dbReference>
<comment type="similarity">
    <text evidence="1">Belongs to the SHQ1 family.</text>
</comment>
<dbReference type="InterPro" id="IPR008978">
    <property type="entry name" value="HSP20-like_chaperone"/>
</dbReference>
<dbReference type="Pfam" id="PF21413">
    <property type="entry name" value="SHQ1-like_CS"/>
    <property type="match status" value="1"/>
</dbReference>
<evidence type="ECO:0000313" key="4">
    <source>
        <dbReference type="Proteomes" id="UP000750334"/>
    </source>
</evidence>
<dbReference type="AlphaFoldDB" id="A0A9P6W3P9"/>
<protein>
    <recommendedName>
        <fullName evidence="2">CS domain-containing protein</fullName>
    </recommendedName>
</protein>
<organism evidence="3 4">
    <name type="scientific">Maudiozyma exigua</name>
    <name type="common">Yeast</name>
    <name type="synonym">Kazachstania exigua</name>
    <dbReference type="NCBI Taxonomy" id="34358"/>
    <lineage>
        <taxon>Eukaryota</taxon>
        <taxon>Fungi</taxon>
        <taxon>Dikarya</taxon>
        <taxon>Ascomycota</taxon>
        <taxon>Saccharomycotina</taxon>
        <taxon>Saccharomycetes</taxon>
        <taxon>Saccharomycetales</taxon>
        <taxon>Saccharomycetaceae</taxon>
        <taxon>Maudiozyma</taxon>
    </lineage>
</organism>
<dbReference type="InterPro" id="IPR048696">
    <property type="entry name" value="SHQ1-like_CS"/>
</dbReference>
<feature type="domain" description="CS" evidence="2">
    <location>
        <begin position="1"/>
        <end position="104"/>
    </location>
</feature>
<dbReference type="GO" id="GO:0005654">
    <property type="term" value="C:nucleoplasm"/>
    <property type="evidence" value="ECO:0007669"/>
    <property type="project" value="TreeGrafter"/>
</dbReference>
<gene>
    <name evidence="3" type="ORF">C6P45_001282</name>
</gene>
<keyword evidence="4" id="KW-1185">Reference proteome</keyword>
<dbReference type="InterPro" id="IPR007009">
    <property type="entry name" value="Shq1_C"/>
</dbReference>
<proteinExistence type="inferred from homology"/>
<evidence type="ECO:0000256" key="1">
    <source>
        <dbReference type="ARBA" id="ARBA00005607"/>
    </source>
</evidence>
<dbReference type="GO" id="GO:0005737">
    <property type="term" value="C:cytoplasm"/>
    <property type="evidence" value="ECO:0007669"/>
    <property type="project" value="TreeGrafter"/>
</dbReference>
<dbReference type="GO" id="GO:0051082">
    <property type="term" value="F:unfolded protein binding"/>
    <property type="evidence" value="ECO:0007669"/>
    <property type="project" value="TreeGrafter"/>
</dbReference>
<dbReference type="InterPro" id="IPR039742">
    <property type="entry name" value="Shq1"/>
</dbReference>
<dbReference type="EMBL" id="PUHR01000157">
    <property type="protein sequence ID" value="KAG0661683.1"/>
    <property type="molecule type" value="Genomic_DNA"/>
</dbReference>
<name>A0A9P6W3P9_MAUEX</name>
<dbReference type="PANTHER" id="PTHR12967:SF0">
    <property type="entry name" value="PROTEIN SHQ1 HOMOLOG"/>
    <property type="match status" value="1"/>
</dbReference>
<dbReference type="Proteomes" id="UP000750334">
    <property type="component" value="Unassembled WGS sequence"/>
</dbReference>
<evidence type="ECO:0000313" key="3">
    <source>
        <dbReference type="EMBL" id="KAG0661683.1"/>
    </source>
</evidence>
<reference evidence="3 4" key="1">
    <citation type="submission" date="2020-11" db="EMBL/GenBank/DDBJ databases">
        <title>Kefir isolates.</title>
        <authorList>
            <person name="Marcisauskas S."/>
            <person name="Kim Y."/>
            <person name="Blasche S."/>
        </authorList>
    </citation>
    <scope>NUCLEOTIDE SEQUENCE [LARGE SCALE GENOMIC DNA]</scope>
    <source>
        <strain evidence="3 4">OG2</strain>
    </source>
</reference>
<dbReference type="OrthoDB" id="73639at2759"/>
<comment type="caution">
    <text evidence="3">The sequence shown here is derived from an EMBL/GenBank/DDBJ whole genome shotgun (WGS) entry which is preliminary data.</text>
</comment>